<accession>A0ABD0LQQ9</accession>
<reference evidence="2 3" key="1">
    <citation type="journal article" date="2023" name="Sci. Data">
        <title>Genome assembly of the Korean intertidal mud-creeper Batillaria attramentaria.</title>
        <authorList>
            <person name="Patra A.K."/>
            <person name="Ho P.T."/>
            <person name="Jun S."/>
            <person name="Lee S.J."/>
            <person name="Kim Y."/>
            <person name="Won Y.J."/>
        </authorList>
    </citation>
    <scope>NUCLEOTIDE SEQUENCE [LARGE SCALE GENOMIC DNA]</scope>
    <source>
        <strain evidence="2">Wonlab-2016</strain>
    </source>
</reference>
<name>A0ABD0LQQ9_9CAEN</name>
<dbReference type="EMBL" id="JACVVK020000028">
    <property type="protein sequence ID" value="KAK7502024.1"/>
    <property type="molecule type" value="Genomic_DNA"/>
</dbReference>
<dbReference type="AlphaFoldDB" id="A0ABD0LQQ9"/>
<evidence type="ECO:0000313" key="2">
    <source>
        <dbReference type="EMBL" id="KAK7502024.1"/>
    </source>
</evidence>
<comment type="caution">
    <text evidence="2">The sequence shown here is derived from an EMBL/GenBank/DDBJ whole genome shotgun (WGS) entry which is preliminary data.</text>
</comment>
<evidence type="ECO:0000313" key="3">
    <source>
        <dbReference type="Proteomes" id="UP001519460"/>
    </source>
</evidence>
<feature type="compositionally biased region" description="Low complexity" evidence="1">
    <location>
        <begin position="194"/>
        <end position="207"/>
    </location>
</feature>
<feature type="region of interest" description="Disordered" evidence="1">
    <location>
        <begin position="127"/>
        <end position="273"/>
    </location>
</feature>
<feature type="compositionally biased region" description="Basic and acidic residues" evidence="1">
    <location>
        <begin position="175"/>
        <end position="193"/>
    </location>
</feature>
<feature type="compositionally biased region" description="Basic and acidic residues" evidence="1">
    <location>
        <begin position="146"/>
        <end position="160"/>
    </location>
</feature>
<gene>
    <name evidence="2" type="ORF">BaRGS_00006776</name>
</gene>
<keyword evidence="3" id="KW-1185">Reference proteome</keyword>
<protein>
    <submittedName>
        <fullName evidence="2">Uncharacterized protein</fullName>
    </submittedName>
</protein>
<dbReference type="Proteomes" id="UP001519460">
    <property type="component" value="Unassembled WGS sequence"/>
</dbReference>
<evidence type="ECO:0000256" key="1">
    <source>
        <dbReference type="SAM" id="MobiDB-lite"/>
    </source>
</evidence>
<feature type="non-terminal residue" evidence="2">
    <location>
        <position position="1"/>
    </location>
</feature>
<proteinExistence type="predicted"/>
<organism evidence="2 3">
    <name type="scientific">Batillaria attramentaria</name>
    <dbReference type="NCBI Taxonomy" id="370345"/>
    <lineage>
        <taxon>Eukaryota</taxon>
        <taxon>Metazoa</taxon>
        <taxon>Spiralia</taxon>
        <taxon>Lophotrochozoa</taxon>
        <taxon>Mollusca</taxon>
        <taxon>Gastropoda</taxon>
        <taxon>Caenogastropoda</taxon>
        <taxon>Sorbeoconcha</taxon>
        <taxon>Cerithioidea</taxon>
        <taxon>Batillariidae</taxon>
        <taxon>Batillaria</taxon>
    </lineage>
</organism>
<feature type="compositionally biased region" description="Pro residues" evidence="1">
    <location>
        <begin position="224"/>
        <end position="240"/>
    </location>
</feature>
<sequence length="273" mass="28663">VARHRRHDPLQHRRVRKCGRLQEALLGACAVRLRAGGVADWLHHDGMRTADTSGGEGCGGQDRGQPAWVRESGQQQIRLPSQPLHPAVTVPDKEADVAVPDAGVAVVTVQKAEVLWPGEAVRWGPQPREAPACVRQSARAGGVARPAERRGGRGRREETARAQGSDGAAATLRSDGTHQHMDVGGREGPDPARAHGAPAAPGEGVAGTHAGRATHHRASQPAPTTRPPGSLPRPRSPPTATPVLPGTTVSRVRRPGREATIPGLPVSWTGLPP</sequence>